<dbReference type="InterPro" id="IPR036188">
    <property type="entry name" value="FAD/NAD-bd_sf"/>
</dbReference>
<keyword evidence="8 13" id="KW-0274">FAD</keyword>
<dbReference type="SUPFAM" id="SSF51905">
    <property type="entry name" value="FAD/NAD(P)-binding domain"/>
    <property type="match status" value="1"/>
</dbReference>
<comment type="subcellular location">
    <subcellularLocation>
        <location evidence="13">Cytoplasm</location>
    </subcellularLocation>
</comment>
<dbReference type="PANTHER" id="PTHR42716:SF2">
    <property type="entry name" value="L-ASPARTATE OXIDASE, CHLOROPLASTIC"/>
    <property type="match status" value="1"/>
</dbReference>
<evidence type="ECO:0000256" key="3">
    <source>
        <dbReference type="ARBA" id="ARBA00008562"/>
    </source>
</evidence>
<feature type="domain" description="FAD-dependent oxidoreductase 2 FAD-binding" evidence="14">
    <location>
        <begin position="15"/>
        <end position="390"/>
    </location>
</feature>
<comment type="pathway">
    <text evidence="2 13">Cofactor biosynthesis; NAD(+) biosynthesis; iminoaspartate from L-aspartate (oxidase route): step 1/1.</text>
</comment>
<dbReference type="InterPro" id="IPR005288">
    <property type="entry name" value="NadB"/>
</dbReference>
<evidence type="ECO:0000256" key="1">
    <source>
        <dbReference type="ARBA" id="ARBA00001974"/>
    </source>
</evidence>
<dbReference type="InterPro" id="IPR003953">
    <property type="entry name" value="FAD-dep_OxRdtase_2_FAD-bd"/>
</dbReference>
<proteinExistence type="inferred from homology"/>
<keyword evidence="9 13" id="KW-0560">Oxidoreductase</keyword>
<dbReference type="Proteomes" id="UP000188324">
    <property type="component" value="Chromosome"/>
</dbReference>
<reference evidence="16 17" key="1">
    <citation type="journal article" date="2016" name="Int. J. Syst. Evol. Microbiol.">
        <title>Tessaracoccus flavus sp. nov., isolated from the drainage system of a lindane-producing factory.</title>
        <authorList>
            <person name="Kumari R."/>
            <person name="Singh P."/>
            <person name="Schumann P."/>
            <person name="Lal R."/>
        </authorList>
    </citation>
    <scope>NUCLEOTIDE SEQUENCE [LARGE SCALE GENOMIC DNA]</scope>
    <source>
        <strain evidence="16 17">RP1T</strain>
    </source>
</reference>
<dbReference type="FunFam" id="3.90.700.10:FF:000002">
    <property type="entry name" value="L-aspartate oxidase"/>
    <property type="match status" value="1"/>
</dbReference>
<dbReference type="AlphaFoldDB" id="A0A1Q2CHM3"/>
<evidence type="ECO:0000256" key="5">
    <source>
        <dbReference type="ARBA" id="ARBA00021901"/>
    </source>
</evidence>
<evidence type="ECO:0000256" key="12">
    <source>
        <dbReference type="NCBIfam" id="TIGR00551"/>
    </source>
</evidence>
<dbReference type="Pfam" id="PF02910">
    <property type="entry name" value="Succ_DH_flav_C"/>
    <property type="match status" value="1"/>
</dbReference>
<evidence type="ECO:0000256" key="9">
    <source>
        <dbReference type="ARBA" id="ARBA00023002"/>
    </source>
</evidence>
<dbReference type="InterPro" id="IPR015939">
    <property type="entry name" value="Fum_Rdtase/Succ_DH_flav-like_C"/>
</dbReference>
<dbReference type="OrthoDB" id="9805351at2"/>
<dbReference type="GO" id="GO:0008734">
    <property type="term" value="F:L-aspartate oxidase activity"/>
    <property type="evidence" value="ECO:0007669"/>
    <property type="project" value="UniProtKB-UniRule"/>
</dbReference>
<dbReference type="EC" id="1.4.3.16" evidence="4 12"/>
<evidence type="ECO:0000256" key="13">
    <source>
        <dbReference type="RuleBase" id="RU362049"/>
    </source>
</evidence>
<comment type="similarity">
    <text evidence="3 13">Belongs to the FAD-dependent oxidoreductase 2 family. NadB subfamily.</text>
</comment>
<keyword evidence="7 13" id="KW-0662">Pyridine nucleotide biosynthesis</keyword>
<evidence type="ECO:0000256" key="2">
    <source>
        <dbReference type="ARBA" id="ARBA00004950"/>
    </source>
</evidence>
<organism evidence="16 17">
    <name type="scientific">Tessaracoccus flavus</name>
    <dbReference type="NCBI Taxonomy" id="1610493"/>
    <lineage>
        <taxon>Bacteria</taxon>
        <taxon>Bacillati</taxon>
        <taxon>Actinomycetota</taxon>
        <taxon>Actinomycetes</taxon>
        <taxon>Propionibacteriales</taxon>
        <taxon>Propionibacteriaceae</taxon>
        <taxon>Tessaracoccus</taxon>
    </lineage>
</organism>
<dbReference type="EMBL" id="CP019605">
    <property type="protein sequence ID" value="AQP45573.1"/>
    <property type="molecule type" value="Genomic_DNA"/>
</dbReference>
<gene>
    <name evidence="16" type="ORF">RPIT_12790</name>
</gene>
<comment type="catalytic activity">
    <reaction evidence="11">
        <text>L-aspartate + O2 = iminosuccinate + H2O2</text>
        <dbReference type="Rhea" id="RHEA:25876"/>
        <dbReference type="ChEBI" id="CHEBI:15379"/>
        <dbReference type="ChEBI" id="CHEBI:16240"/>
        <dbReference type="ChEBI" id="CHEBI:29991"/>
        <dbReference type="ChEBI" id="CHEBI:77875"/>
        <dbReference type="EC" id="1.4.3.16"/>
    </reaction>
    <physiologicalReaction direction="left-to-right" evidence="11">
        <dbReference type="Rhea" id="RHEA:25877"/>
    </physiologicalReaction>
</comment>
<evidence type="ECO:0000259" key="15">
    <source>
        <dbReference type="Pfam" id="PF02910"/>
    </source>
</evidence>
<protein>
    <recommendedName>
        <fullName evidence="5 12">L-aspartate oxidase</fullName>
        <ecNumber evidence="4 12">1.4.3.16</ecNumber>
    </recommendedName>
</protein>
<dbReference type="Pfam" id="PF00890">
    <property type="entry name" value="FAD_binding_2"/>
    <property type="match status" value="1"/>
</dbReference>
<dbReference type="InterPro" id="IPR037099">
    <property type="entry name" value="Fum_R/Succ_DH_flav-like_C_sf"/>
</dbReference>
<sequence>MELRVAPVAWARRTDVVVVGTGAAGLSALLPLVAAGVDCVAVTRGDPTDSATAWAQGGLAAVWEQSDSVDSHVVDTLDAGAGLCDPVAVADLVASAPDAVLRLIELGAAFDRATDGTYDLHLEGGHSHRRILHTDDATGAEVERALWAALQRATAGTVLLPHTRLVDVMTDDAGSACGVRVLDGTGRIGEVRADAVVLATGGLGQLWPVTTNPSIATADGLAAALRAGAAARDLEFIQFHPTVLAERDADGRGVLLSEALRGEGAVLVDRSGRRVMDRVHPLGDLAPRDVVSAAIMAHLADSGDDHVFLDLTALGATRLQRSFPGITRLCRERGYDPATSPVPVLPAAHYSCGGIAADLWGRTSVPGLFAVGEVAGTGVHGANRLASNSLTEALVAGHRVGDLLSGALPRPGAPSARAVVSTADPSHLPALQTAMQEHVFVARSGGGLADALASLAEVLGSGTDPTGRAGHRDLTATNLTLAAQAITAAAALRTESRGCHRRVDHPTPAPAWERRIVITLADGRLRLSNAPLTHTERTAA</sequence>
<dbReference type="InterPro" id="IPR027477">
    <property type="entry name" value="Succ_DH/fumarate_Rdtase_cat_sf"/>
</dbReference>
<comment type="cofactor">
    <cofactor evidence="1 13">
        <name>FAD</name>
        <dbReference type="ChEBI" id="CHEBI:57692"/>
    </cofactor>
</comment>
<dbReference type="PRINTS" id="PR00368">
    <property type="entry name" value="FADPNR"/>
</dbReference>
<dbReference type="SUPFAM" id="SSF56425">
    <property type="entry name" value="Succinate dehydrogenase/fumarate reductase flavoprotein, catalytic domain"/>
    <property type="match status" value="1"/>
</dbReference>
<keyword evidence="6 13" id="KW-0285">Flavoprotein</keyword>
<dbReference type="KEGG" id="tfl:RPIT_12790"/>
<dbReference type="Gene3D" id="3.90.700.10">
    <property type="entry name" value="Succinate dehydrogenase/fumarate reductase flavoprotein, catalytic domain"/>
    <property type="match status" value="1"/>
</dbReference>
<evidence type="ECO:0000256" key="7">
    <source>
        <dbReference type="ARBA" id="ARBA00022642"/>
    </source>
</evidence>
<accession>A0A1Q2CHM3</accession>
<dbReference type="STRING" id="1610493.RPIT_12790"/>
<dbReference type="Gene3D" id="1.20.58.100">
    <property type="entry name" value="Fumarate reductase/succinate dehydrogenase flavoprotein-like, C-terminal domain"/>
    <property type="match status" value="1"/>
</dbReference>
<dbReference type="PANTHER" id="PTHR42716">
    <property type="entry name" value="L-ASPARTATE OXIDASE"/>
    <property type="match status" value="1"/>
</dbReference>
<dbReference type="GO" id="GO:0005737">
    <property type="term" value="C:cytoplasm"/>
    <property type="evidence" value="ECO:0007669"/>
    <property type="project" value="UniProtKB-SubCell"/>
</dbReference>
<dbReference type="NCBIfam" id="TIGR00551">
    <property type="entry name" value="nadB"/>
    <property type="match status" value="1"/>
</dbReference>
<evidence type="ECO:0000256" key="8">
    <source>
        <dbReference type="ARBA" id="ARBA00022827"/>
    </source>
</evidence>
<evidence type="ECO:0000313" key="17">
    <source>
        <dbReference type="Proteomes" id="UP000188324"/>
    </source>
</evidence>
<evidence type="ECO:0000256" key="4">
    <source>
        <dbReference type="ARBA" id="ARBA00012173"/>
    </source>
</evidence>
<dbReference type="RefSeq" id="WP_077343781.1">
    <property type="nucleotide sequence ID" value="NZ_CP019605.1"/>
</dbReference>
<name>A0A1Q2CHM3_9ACTN</name>
<dbReference type="GO" id="GO:0034628">
    <property type="term" value="P:'de novo' NAD+ biosynthetic process from L-aspartate"/>
    <property type="evidence" value="ECO:0007669"/>
    <property type="project" value="TreeGrafter"/>
</dbReference>
<dbReference type="UniPathway" id="UPA00253">
    <property type="reaction ID" value="UER00326"/>
</dbReference>
<evidence type="ECO:0000256" key="10">
    <source>
        <dbReference type="ARBA" id="ARBA00029426"/>
    </source>
</evidence>
<evidence type="ECO:0000256" key="6">
    <source>
        <dbReference type="ARBA" id="ARBA00022630"/>
    </source>
</evidence>
<dbReference type="Gene3D" id="3.50.50.60">
    <property type="entry name" value="FAD/NAD(P)-binding domain"/>
    <property type="match status" value="1"/>
</dbReference>
<comment type="function">
    <text evidence="10">Catalyzes the oxidation of L-aspartate to iminoaspartate, the first step in the de novo biosynthesis of NAD(+).</text>
</comment>
<feature type="domain" description="Fumarate reductase/succinate dehydrogenase flavoprotein-like C-terminal" evidence="15">
    <location>
        <begin position="430"/>
        <end position="532"/>
    </location>
</feature>
<evidence type="ECO:0000259" key="14">
    <source>
        <dbReference type="Pfam" id="PF00890"/>
    </source>
</evidence>
<keyword evidence="17" id="KW-1185">Reference proteome</keyword>
<evidence type="ECO:0000313" key="16">
    <source>
        <dbReference type="EMBL" id="AQP45573.1"/>
    </source>
</evidence>
<dbReference type="SUPFAM" id="SSF46977">
    <property type="entry name" value="Succinate dehydrogenase/fumarate reductase flavoprotein C-terminal domain"/>
    <property type="match status" value="1"/>
</dbReference>
<dbReference type="GO" id="GO:0033765">
    <property type="term" value="F:steroid dehydrogenase activity, acting on the CH-CH group of donors"/>
    <property type="evidence" value="ECO:0007669"/>
    <property type="project" value="UniProtKB-ARBA"/>
</dbReference>
<evidence type="ECO:0000256" key="11">
    <source>
        <dbReference type="ARBA" id="ARBA00048305"/>
    </source>
</evidence>